<comment type="caution">
    <text evidence="10">The sequence shown here is derived from an EMBL/GenBank/DDBJ whole genome shotgun (WGS) entry which is preliminary data.</text>
</comment>
<evidence type="ECO:0000256" key="4">
    <source>
        <dbReference type="ARBA" id="ARBA00022692"/>
    </source>
</evidence>
<accession>A0ABR2LP45</accession>
<evidence type="ECO:0000256" key="8">
    <source>
        <dbReference type="SAM" id="MobiDB-lite"/>
    </source>
</evidence>
<evidence type="ECO:0000256" key="5">
    <source>
        <dbReference type="ARBA" id="ARBA00022989"/>
    </source>
</evidence>
<dbReference type="PROSITE" id="PS00811">
    <property type="entry name" value="OLEOSINS"/>
    <property type="match status" value="1"/>
</dbReference>
<evidence type="ECO:0000256" key="3">
    <source>
        <dbReference type="ARBA" id="ARBA00022677"/>
    </source>
</evidence>
<feature type="transmembrane region" description="Helical" evidence="9">
    <location>
        <begin position="114"/>
        <end position="143"/>
    </location>
</feature>
<feature type="transmembrane region" description="Helical" evidence="9">
    <location>
        <begin position="82"/>
        <end position="108"/>
    </location>
</feature>
<evidence type="ECO:0000313" key="10">
    <source>
        <dbReference type="EMBL" id="KAK8946041.1"/>
    </source>
</evidence>
<dbReference type="EMBL" id="JBBWWR010000017">
    <property type="protein sequence ID" value="KAK8946041.1"/>
    <property type="molecule type" value="Genomic_DNA"/>
</dbReference>
<dbReference type="Proteomes" id="UP001412067">
    <property type="component" value="Unassembled WGS sequence"/>
</dbReference>
<evidence type="ECO:0000256" key="1">
    <source>
        <dbReference type="ARBA" id="ARBA00002582"/>
    </source>
</evidence>
<evidence type="ECO:0000256" key="7">
    <source>
        <dbReference type="RuleBase" id="RU000540"/>
    </source>
</evidence>
<protein>
    <recommendedName>
        <fullName evidence="7">Oleosin</fullName>
    </recommendedName>
</protein>
<sequence>MRVPTRPPLPSIYPPSVRRNSPKSFLPPDLTREKITPSMADFVRGGDRWSQQQQQQQYSLEDRPVPHQIIKAVTAVTAGGSLLLLSGLILTGTVIGLTVATPLLVIFSPVLVPAAIAVALLAAGFVTSGGFGVAALSVLSWMYRYTTGKRPMGADGIDQARAKISSKARELKDSAQQRVEQATS</sequence>
<dbReference type="PANTHER" id="PTHR33203">
    <property type="entry name" value="OLEOSIN"/>
    <property type="match status" value="1"/>
</dbReference>
<keyword evidence="3 7" id="KW-0551">Lipid droplet</keyword>
<evidence type="ECO:0000256" key="6">
    <source>
        <dbReference type="ARBA" id="ARBA00023136"/>
    </source>
</evidence>
<evidence type="ECO:0000256" key="2">
    <source>
        <dbReference type="ARBA" id="ARBA00010858"/>
    </source>
</evidence>
<dbReference type="PANTHER" id="PTHR33203:SF25">
    <property type="entry name" value="OLEOSIN 18.5 KDA"/>
    <property type="match status" value="1"/>
</dbReference>
<organism evidence="10 11">
    <name type="scientific">Platanthera guangdongensis</name>
    <dbReference type="NCBI Taxonomy" id="2320717"/>
    <lineage>
        <taxon>Eukaryota</taxon>
        <taxon>Viridiplantae</taxon>
        <taxon>Streptophyta</taxon>
        <taxon>Embryophyta</taxon>
        <taxon>Tracheophyta</taxon>
        <taxon>Spermatophyta</taxon>
        <taxon>Magnoliopsida</taxon>
        <taxon>Liliopsida</taxon>
        <taxon>Asparagales</taxon>
        <taxon>Orchidaceae</taxon>
        <taxon>Orchidoideae</taxon>
        <taxon>Orchideae</taxon>
        <taxon>Orchidinae</taxon>
        <taxon>Platanthera</taxon>
    </lineage>
</organism>
<keyword evidence="6 9" id="KW-0472">Membrane</keyword>
<gene>
    <name evidence="10" type="ORF">KSP40_PGU008614</name>
</gene>
<evidence type="ECO:0000313" key="11">
    <source>
        <dbReference type="Proteomes" id="UP001412067"/>
    </source>
</evidence>
<evidence type="ECO:0000256" key="9">
    <source>
        <dbReference type="SAM" id="Phobius"/>
    </source>
</evidence>
<keyword evidence="11" id="KW-1185">Reference proteome</keyword>
<dbReference type="InterPro" id="IPR000136">
    <property type="entry name" value="Oleosin"/>
</dbReference>
<reference evidence="10 11" key="1">
    <citation type="journal article" date="2022" name="Nat. Plants">
        <title>Genomes of leafy and leafless Platanthera orchids illuminate the evolution of mycoheterotrophy.</title>
        <authorList>
            <person name="Li M.H."/>
            <person name="Liu K.W."/>
            <person name="Li Z."/>
            <person name="Lu H.C."/>
            <person name="Ye Q.L."/>
            <person name="Zhang D."/>
            <person name="Wang J.Y."/>
            <person name="Li Y.F."/>
            <person name="Zhong Z.M."/>
            <person name="Liu X."/>
            <person name="Yu X."/>
            <person name="Liu D.K."/>
            <person name="Tu X.D."/>
            <person name="Liu B."/>
            <person name="Hao Y."/>
            <person name="Liao X.Y."/>
            <person name="Jiang Y.T."/>
            <person name="Sun W.H."/>
            <person name="Chen J."/>
            <person name="Chen Y.Q."/>
            <person name="Ai Y."/>
            <person name="Zhai J.W."/>
            <person name="Wu S.S."/>
            <person name="Zhou Z."/>
            <person name="Hsiao Y.Y."/>
            <person name="Wu W.L."/>
            <person name="Chen Y.Y."/>
            <person name="Lin Y.F."/>
            <person name="Hsu J.L."/>
            <person name="Li C.Y."/>
            <person name="Wang Z.W."/>
            <person name="Zhao X."/>
            <person name="Zhong W.Y."/>
            <person name="Ma X.K."/>
            <person name="Ma L."/>
            <person name="Huang J."/>
            <person name="Chen G.Z."/>
            <person name="Huang M.Z."/>
            <person name="Huang L."/>
            <person name="Peng D.H."/>
            <person name="Luo Y.B."/>
            <person name="Zou S.Q."/>
            <person name="Chen S.P."/>
            <person name="Lan S."/>
            <person name="Tsai W.C."/>
            <person name="Van de Peer Y."/>
            <person name="Liu Z.J."/>
        </authorList>
    </citation>
    <scope>NUCLEOTIDE SEQUENCE [LARGE SCALE GENOMIC DNA]</scope>
    <source>
        <strain evidence="10">Lor288</strain>
    </source>
</reference>
<proteinExistence type="inferred from homology"/>
<comment type="subcellular location">
    <subcellularLocation>
        <location evidence="7">Lipid droplet</location>
    </subcellularLocation>
    <subcellularLocation>
        <location evidence="7">Membrane</location>
        <topology evidence="7">Multi-pass membrane protein</topology>
    </subcellularLocation>
</comment>
<comment type="function">
    <text evidence="1">May have a structural role to stabilize the lipid body during desiccation of the seed by preventing coalescence of the oil. Probably interacts with both lipid and phospholipid moieties of lipid bodies. May also provide recognition signals for specific lipase anchorage in lipolysis during seedling growth.</text>
</comment>
<keyword evidence="4 9" id="KW-0812">Transmembrane</keyword>
<dbReference type="Pfam" id="PF01277">
    <property type="entry name" value="Oleosin"/>
    <property type="match status" value="1"/>
</dbReference>
<comment type="similarity">
    <text evidence="2 7">Belongs to the oleosin family.</text>
</comment>
<feature type="compositionally biased region" description="Pro residues" evidence="8">
    <location>
        <begin position="1"/>
        <end position="13"/>
    </location>
</feature>
<feature type="region of interest" description="Disordered" evidence="8">
    <location>
        <begin position="1"/>
        <end position="30"/>
    </location>
</feature>
<keyword evidence="5 9" id="KW-1133">Transmembrane helix</keyword>
<name>A0ABR2LP45_9ASPA</name>